<name>A0A7X1B191_9BACT</name>
<dbReference type="NCBIfam" id="TIGR00750">
    <property type="entry name" value="lao"/>
    <property type="match status" value="1"/>
</dbReference>
<dbReference type="InterPro" id="IPR027417">
    <property type="entry name" value="P-loop_NTPase"/>
</dbReference>
<dbReference type="Proteomes" id="UP000525652">
    <property type="component" value="Unassembled WGS sequence"/>
</dbReference>
<evidence type="ECO:0000313" key="3">
    <source>
        <dbReference type="Proteomes" id="UP000525652"/>
    </source>
</evidence>
<dbReference type="EMBL" id="JACHVA010000132">
    <property type="protein sequence ID" value="MBC2603758.1"/>
    <property type="molecule type" value="Genomic_DNA"/>
</dbReference>
<dbReference type="GO" id="GO:0005525">
    <property type="term" value="F:GTP binding"/>
    <property type="evidence" value="ECO:0007669"/>
    <property type="project" value="InterPro"/>
</dbReference>
<dbReference type="Pfam" id="PF03308">
    <property type="entry name" value="MeaB"/>
    <property type="match status" value="1"/>
</dbReference>
<dbReference type="Gene3D" id="1.20.5.170">
    <property type="match status" value="1"/>
</dbReference>
<dbReference type="NCBIfam" id="NF006958">
    <property type="entry name" value="PRK09435.1"/>
    <property type="match status" value="1"/>
</dbReference>
<dbReference type="PANTHER" id="PTHR23408:SF3">
    <property type="entry name" value="METHYLMALONIC ACIDURIA TYPE A PROTEIN, MITOCHONDRIAL"/>
    <property type="match status" value="1"/>
</dbReference>
<dbReference type="EC" id="3.6.5.-" evidence="2"/>
<keyword evidence="3" id="KW-1185">Reference proteome</keyword>
<dbReference type="Gene3D" id="1.10.287.130">
    <property type="match status" value="1"/>
</dbReference>
<dbReference type="CDD" id="cd03114">
    <property type="entry name" value="MMAA-like"/>
    <property type="match status" value="1"/>
</dbReference>
<dbReference type="Gene3D" id="3.40.50.300">
    <property type="entry name" value="P-loop containing nucleotide triphosphate hydrolases"/>
    <property type="match status" value="1"/>
</dbReference>
<organism evidence="2 3">
    <name type="scientific">Puniceicoccus vermicola</name>
    <dbReference type="NCBI Taxonomy" id="388746"/>
    <lineage>
        <taxon>Bacteria</taxon>
        <taxon>Pseudomonadati</taxon>
        <taxon>Verrucomicrobiota</taxon>
        <taxon>Opitutia</taxon>
        <taxon>Puniceicoccales</taxon>
        <taxon>Puniceicoccaceae</taxon>
        <taxon>Puniceicoccus</taxon>
    </lineage>
</organism>
<dbReference type="RefSeq" id="WP_185694379.1">
    <property type="nucleotide sequence ID" value="NZ_JACHVA010000132.1"/>
</dbReference>
<dbReference type="PANTHER" id="PTHR23408">
    <property type="entry name" value="METHYLMALONYL-COA MUTASE"/>
    <property type="match status" value="1"/>
</dbReference>
<sequence>MSEGDSKPEWTPKGADPAFFTTTVRKGNSEQKGGRLGNSFARLRSKLPDPEWLIEGVLAGDRMRLARAITLVESKAPAHLEVAREVLTACLPHAGKARRIGISGVPGAGKSTFIEAFGLRVCERGEKIAVLAVDPSSSRSGGSVLGDKTRMELLSRHPNSFIRPSPSAGTLGGVASRTKEAMILVEAAGYGTVLVETVGVGQSEIAVRSLVDFFLLLQIAGAGDELQGIKKGVIEIADAIAVNKADGDNITRARSARGEYGRILHFLEPYTEGWEPKAMTCSAISGKGLERIENLITDFLEKTKASGVHENERRRQNVEWFRTLLKETVLNRFFADEATKTRVEDFEKQVADGTLPVSSAVESAIQ</sequence>
<comment type="similarity">
    <text evidence="1">Belongs to the SIMIBI class G3E GTPase family. ArgK/MeaB subfamily.</text>
</comment>
<proteinExistence type="inferred from homology"/>
<evidence type="ECO:0000313" key="2">
    <source>
        <dbReference type="EMBL" id="MBC2603758.1"/>
    </source>
</evidence>
<keyword evidence="2" id="KW-0378">Hydrolase</keyword>
<dbReference type="GO" id="GO:0005737">
    <property type="term" value="C:cytoplasm"/>
    <property type="evidence" value="ECO:0007669"/>
    <property type="project" value="TreeGrafter"/>
</dbReference>
<accession>A0A7X1B191</accession>
<evidence type="ECO:0000256" key="1">
    <source>
        <dbReference type="ARBA" id="ARBA00009625"/>
    </source>
</evidence>
<dbReference type="GO" id="GO:0003924">
    <property type="term" value="F:GTPase activity"/>
    <property type="evidence" value="ECO:0007669"/>
    <property type="project" value="InterPro"/>
</dbReference>
<protein>
    <submittedName>
        <fullName evidence="2">Methylmalonyl Co-A mutase-associated GTPase MeaB</fullName>
        <ecNumber evidence="2">3.6.5.-</ecNumber>
    </submittedName>
</protein>
<dbReference type="InterPro" id="IPR005129">
    <property type="entry name" value="GTPase_ArgK"/>
</dbReference>
<dbReference type="SUPFAM" id="SSF52540">
    <property type="entry name" value="P-loop containing nucleoside triphosphate hydrolases"/>
    <property type="match status" value="1"/>
</dbReference>
<dbReference type="AlphaFoldDB" id="A0A7X1B191"/>
<reference evidence="2 3" key="1">
    <citation type="submission" date="2020-07" db="EMBL/GenBank/DDBJ databases">
        <authorList>
            <person name="Feng X."/>
        </authorList>
    </citation>
    <scope>NUCLEOTIDE SEQUENCE [LARGE SCALE GENOMIC DNA]</scope>
    <source>
        <strain evidence="2 3">JCM14086</strain>
    </source>
</reference>
<comment type="caution">
    <text evidence="2">The sequence shown here is derived from an EMBL/GenBank/DDBJ whole genome shotgun (WGS) entry which is preliminary data.</text>
</comment>
<gene>
    <name evidence="2" type="primary">meaB</name>
    <name evidence="2" type="ORF">H5P30_18420</name>
</gene>